<reference evidence="2" key="1">
    <citation type="submission" date="2021-05" db="EMBL/GenBank/DDBJ databases">
        <title>The genome of the haptophyte Pavlova lutheri (Diacronema luteri, Pavlovales) - a model for lipid biosynthesis in eukaryotic algae.</title>
        <authorList>
            <person name="Hulatt C.J."/>
            <person name="Posewitz M.C."/>
        </authorList>
    </citation>
    <scope>NUCLEOTIDE SEQUENCE</scope>
    <source>
        <strain evidence="2">NIVA-4/92</strain>
    </source>
</reference>
<dbReference type="GO" id="GO:0005249">
    <property type="term" value="F:voltage-gated potassium channel activity"/>
    <property type="evidence" value="ECO:0007669"/>
    <property type="project" value="TreeGrafter"/>
</dbReference>
<feature type="region of interest" description="Disordered" evidence="1">
    <location>
        <begin position="438"/>
        <end position="475"/>
    </location>
</feature>
<comment type="caution">
    <text evidence="2">The sequence shown here is derived from an EMBL/GenBank/DDBJ whole genome shotgun (WGS) entry which is preliminary data.</text>
</comment>
<evidence type="ECO:0000313" key="2">
    <source>
        <dbReference type="EMBL" id="KAG8460081.1"/>
    </source>
</evidence>
<dbReference type="Proteomes" id="UP000751190">
    <property type="component" value="Unassembled WGS sequence"/>
</dbReference>
<dbReference type="EMBL" id="JAGTXO010000035">
    <property type="protein sequence ID" value="KAG8460081.1"/>
    <property type="molecule type" value="Genomic_DNA"/>
</dbReference>
<dbReference type="GO" id="GO:0042391">
    <property type="term" value="P:regulation of membrane potential"/>
    <property type="evidence" value="ECO:0007669"/>
    <property type="project" value="TreeGrafter"/>
</dbReference>
<sequence length="636" mass="68210">MRSATARGRQPLPPDGGAAARAPGPQSLPDSPLRWRARAHGGVTPRAGSGAAARALLSSVLPSTSALEIVAIEGEREAAEFGPDARTAGWYVRNQGRPLLLRVIHPNSDFRRTWDACTSVVALALVWQVPLHLVFEWWLPPLETVNAVSTALFVPALLLRWLATCWLCADIVLSFRTGFITSAGVLVMDERRIAARYAARWLLVDVLGMLPFESLFPEDHALSYLGPYRCRRGSRRQLGSEDNALFYCERQLGLAGKLRNVRRVLGRLPPVPRMVALAKEQGQLLPTLRALPRVIRRAARTVSTFKRLKWFKLGRVLQALRLCRAIWAQLKFAYFSAQKQMRAQQLRLRHLREMRREAAARRRAASVPAQRAAGRARLGAGAAAWLSPERVRALRHGSATRMRHLHAYAHGLQISLQATLGDASAAAARRAGAAAARAHRLVRRRRRSGEAGADADGADGARGAEGPPLAGGARWAPLRLWRRRAPAAPADGGARGRAAHGGGWARRGGVAADGVARSHAPLYAPRGSTDGTAPPSRAEPADAAGTDDDEGGCSPAPSSVSDTARPAIEGGVDAASAPRAAGAAAPAAAPPARTRDAHGELIGVPHSAAHPSPPPPSPLRERLENRRKGNPERAKS</sequence>
<feature type="compositionally biased region" description="Basic and acidic residues" evidence="1">
    <location>
        <begin position="619"/>
        <end position="636"/>
    </location>
</feature>
<feature type="region of interest" description="Disordered" evidence="1">
    <location>
        <begin position="1"/>
        <end position="33"/>
    </location>
</feature>
<name>A0A8J5X7F3_DIALT</name>
<feature type="compositionally biased region" description="Basic residues" evidence="1">
    <location>
        <begin position="438"/>
        <end position="447"/>
    </location>
</feature>
<feature type="region of interest" description="Disordered" evidence="1">
    <location>
        <begin position="486"/>
        <end position="505"/>
    </location>
</feature>
<evidence type="ECO:0008006" key="4">
    <source>
        <dbReference type="Google" id="ProtNLM"/>
    </source>
</evidence>
<dbReference type="InterPro" id="IPR050818">
    <property type="entry name" value="KCNH_animal-type"/>
</dbReference>
<dbReference type="PANTHER" id="PTHR10217">
    <property type="entry name" value="VOLTAGE AND LIGAND GATED POTASSIUM CHANNEL"/>
    <property type="match status" value="1"/>
</dbReference>
<dbReference type="AlphaFoldDB" id="A0A8J5X7F3"/>
<gene>
    <name evidence="2" type="ORF">KFE25_014226</name>
</gene>
<protein>
    <recommendedName>
        <fullName evidence="4">Ion transport domain-containing protein</fullName>
    </recommendedName>
</protein>
<feature type="compositionally biased region" description="Gly residues" evidence="1">
    <location>
        <begin position="493"/>
        <end position="505"/>
    </location>
</feature>
<proteinExistence type="predicted"/>
<evidence type="ECO:0000256" key="1">
    <source>
        <dbReference type="SAM" id="MobiDB-lite"/>
    </source>
</evidence>
<keyword evidence="3" id="KW-1185">Reference proteome</keyword>
<feature type="compositionally biased region" description="Low complexity" evidence="1">
    <location>
        <begin position="15"/>
        <end position="25"/>
    </location>
</feature>
<organism evidence="2 3">
    <name type="scientific">Diacronema lutheri</name>
    <name type="common">Unicellular marine alga</name>
    <name type="synonym">Monochrysis lutheri</name>
    <dbReference type="NCBI Taxonomy" id="2081491"/>
    <lineage>
        <taxon>Eukaryota</taxon>
        <taxon>Haptista</taxon>
        <taxon>Haptophyta</taxon>
        <taxon>Pavlovophyceae</taxon>
        <taxon>Pavlovales</taxon>
        <taxon>Pavlovaceae</taxon>
        <taxon>Diacronema</taxon>
    </lineage>
</organism>
<feature type="compositionally biased region" description="Low complexity" evidence="1">
    <location>
        <begin position="574"/>
        <end position="592"/>
    </location>
</feature>
<feature type="region of interest" description="Disordered" evidence="1">
    <location>
        <begin position="521"/>
        <end position="636"/>
    </location>
</feature>
<dbReference type="OrthoDB" id="447251at2759"/>
<dbReference type="PANTHER" id="PTHR10217:SF435">
    <property type="entry name" value="POTASSIUM VOLTAGE-GATED CHANNEL PROTEIN EAG"/>
    <property type="match status" value="1"/>
</dbReference>
<dbReference type="GO" id="GO:0005886">
    <property type="term" value="C:plasma membrane"/>
    <property type="evidence" value="ECO:0007669"/>
    <property type="project" value="TreeGrafter"/>
</dbReference>
<evidence type="ECO:0000313" key="3">
    <source>
        <dbReference type="Proteomes" id="UP000751190"/>
    </source>
</evidence>
<accession>A0A8J5X7F3</accession>